<dbReference type="AlphaFoldDB" id="A0A918IE98"/>
<keyword evidence="3" id="KW-1185">Reference proteome</keyword>
<feature type="compositionally biased region" description="Pro residues" evidence="1">
    <location>
        <begin position="318"/>
        <end position="335"/>
    </location>
</feature>
<evidence type="ECO:0000313" key="2">
    <source>
        <dbReference type="EMBL" id="GGV07078.1"/>
    </source>
</evidence>
<evidence type="ECO:0000256" key="1">
    <source>
        <dbReference type="SAM" id="MobiDB-lite"/>
    </source>
</evidence>
<feature type="compositionally biased region" description="Pro residues" evidence="1">
    <location>
        <begin position="352"/>
        <end position="395"/>
    </location>
</feature>
<feature type="compositionally biased region" description="Low complexity" evidence="1">
    <location>
        <begin position="278"/>
        <end position="306"/>
    </location>
</feature>
<dbReference type="Proteomes" id="UP000618795">
    <property type="component" value="Unassembled WGS sequence"/>
</dbReference>
<comment type="caution">
    <text evidence="2">The sequence shown here is derived from an EMBL/GenBank/DDBJ whole genome shotgun (WGS) entry which is preliminary data.</text>
</comment>
<feature type="compositionally biased region" description="Low complexity" evidence="1">
    <location>
        <begin position="336"/>
        <end position="351"/>
    </location>
</feature>
<dbReference type="EMBL" id="BMTD01000012">
    <property type="protein sequence ID" value="GGV07078.1"/>
    <property type="molecule type" value="Genomic_DNA"/>
</dbReference>
<reference evidence="2" key="2">
    <citation type="submission" date="2020-09" db="EMBL/GenBank/DDBJ databases">
        <authorList>
            <person name="Sun Q."/>
            <person name="Ohkuma M."/>
        </authorList>
    </citation>
    <scope>NUCLEOTIDE SEQUENCE</scope>
    <source>
        <strain evidence="2">JCM 4369</strain>
    </source>
</reference>
<protein>
    <submittedName>
        <fullName evidence="2">Uncharacterized protein</fullName>
    </submittedName>
</protein>
<organism evidence="2 3">
    <name type="scientific">Streptomyces filipinensis</name>
    <dbReference type="NCBI Taxonomy" id="66887"/>
    <lineage>
        <taxon>Bacteria</taxon>
        <taxon>Bacillati</taxon>
        <taxon>Actinomycetota</taxon>
        <taxon>Actinomycetes</taxon>
        <taxon>Kitasatosporales</taxon>
        <taxon>Streptomycetaceae</taxon>
        <taxon>Streptomyces</taxon>
    </lineage>
</organism>
<reference evidence="2" key="1">
    <citation type="journal article" date="2014" name="Int. J. Syst. Evol. Microbiol.">
        <title>Complete genome sequence of Corynebacterium casei LMG S-19264T (=DSM 44701T), isolated from a smear-ripened cheese.</title>
        <authorList>
            <consortium name="US DOE Joint Genome Institute (JGI-PGF)"/>
            <person name="Walter F."/>
            <person name="Albersmeier A."/>
            <person name="Kalinowski J."/>
            <person name="Ruckert C."/>
        </authorList>
    </citation>
    <scope>NUCLEOTIDE SEQUENCE</scope>
    <source>
        <strain evidence="2">JCM 4369</strain>
    </source>
</reference>
<dbReference type="RefSeq" id="WP_191875837.1">
    <property type="nucleotide sequence ID" value="NZ_BMTD01000012.1"/>
</dbReference>
<sequence length="782" mass="82967">MLQLGTTSWLVDGVEVFPDHADPNQFWYLPAPVTLAQGDQGPVFTLITWRGTPGDGDSVGGGFLMIQTALTLDPEAESRLRSRLAEHAPGTVRLSQVPYDEGDVQCVALDVQGPGGTVNTLPPGAFRAVETILGSAVPSLYGDNTAMFSLRLSAQGASLLKQVFAAGGTPVGVIYRLRFTALRPALSVTITANMHRVYSELAVGIDAQIYWARVGLEAAFQRLRQSGVIHIDVKEFTTDADNDQKIQWALDTFMNHVLAQWFEPSLSPRDLPSPAPRPATAGPAGAPAGPVAGTPTPGLGPAAGRAMPLSPTGAIPPRTGPFAPPVAGPVTPPGAGPVTPATPGAPGAVHPPGAPAQPAGPAPAVPQPLGPPLAPSPPAPPAIPTPHFPPAPAAPPQAAAASPAAAPHAPAPSALPAGAAPAATGGVSPALVTFRLRYGLQIEDKEVSFSYDRAEAVQRTYAPQGFLGTLAADLNGPPHVIDADLDDPFFRTLTVQLVGDVDFAALGLTSIAVTIRYGRAEDPGGVRSFDRLVDAAAPRPEPVTFFRDSAADTTYAYRLEYHFAAESGWRGRELTVVREGSDDQYALSIDPHRFLGFLRVEIAPHDIDAQLVRETRVELTRKEPDGTELRDTRTVRPTDPPTEWKVRTADPADLTYTYQLVHTMTDGSVITCDPVTTGATHLAVNDPYPGQLDIDLVPDWTPAAIRTVFVDLRYADPAAGYRREQRIELDAALTATHHAWFALPDPQKREFSYRFTFVRADGTTSATDYTTTTDSLVMVRPP</sequence>
<gene>
    <name evidence="2" type="ORF">GCM10010260_50910</name>
</gene>
<accession>A0A918IE98</accession>
<proteinExistence type="predicted"/>
<feature type="compositionally biased region" description="Low complexity" evidence="1">
    <location>
        <begin position="396"/>
        <end position="412"/>
    </location>
</feature>
<name>A0A918IE98_9ACTN</name>
<evidence type="ECO:0000313" key="3">
    <source>
        <dbReference type="Proteomes" id="UP000618795"/>
    </source>
</evidence>
<feature type="region of interest" description="Disordered" evidence="1">
    <location>
        <begin position="268"/>
        <end position="412"/>
    </location>
</feature>